<dbReference type="InterPro" id="IPR036397">
    <property type="entry name" value="RNaseH_sf"/>
</dbReference>
<sequence>MARWQILLSEFDIVYVSQKAIKGSAVADFLASRALEDYEPLNFDFPNEELMYIAMTEDSPWRLNFDGASNAVGNRIGVVLVSPNGDHYPFTCKLDFDCTNNMAEYEACIMGLQATIERGIKTLEVYGDSALVIYQLRGEWETRDPKLINYRKVVLGLLEEFDDNTFNYLPRDENQMADALATLASMIKENKEEEVRPIQMSVYEAPASCCNIEEEEKDDNPWYQDILRYVRDHKYPKQATENDKRTLRRLVCDYVLDGDILYKRRKDQVLLRCVDAVEAKLILEEVHEGVCGTHANGFMMARQIMRFGYYWATMEGDCINYAKKCHKCQIYGDKIHVPPSLLHVMTSPWPFSMWGMDVIGPISSKASNGHRFIFVVINYFTKWVEAASYANVTKSAVN</sequence>
<reference evidence="3 4" key="1">
    <citation type="journal article" date="2021" name="bioRxiv">
        <title>The Gossypium anomalum genome as a resource for cotton improvement and evolutionary analysis of hybrid incompatibility.</title>
        <authorList>
            <person name="Grover C.E."/>
            <person name="Yuan D."/>
            <person name="Arick M.A."/>
            <person name="Miller E.R."/>
            <person name="Hu G."/>
            <person name="Peterson D.G."/>
            <person name="Wendel J.F."/>
            <person name="Udall J.A."/>
        </authorList>
    </citation>
    <scope>NUCLEOTIDE SEQUENCE [LARGE SCALE GENOMIC DNA]</scope>
    <source>
        <strain evidence="3">JFW-Udall</strain>
        <tissue evidence="3">Leaf</tissue>
    </source>
</reference>
<dbReference type="PANTHER" id="PTHR48475:SF1">
    <property type="entry name" value="RNASE H TYPE-1 DOMAIN-CONTAINING PROTEIN"/>
    <property type="match status" value="1"/>
</dbReference>
<dbReference type="CDD" id="cd09279">
    <property type="entry name" value="RNase_HI_like"/>
    <property type="match status" value="1"/>
</dbReference>
<dbReference type="EMBL" id="JAHUZN010000001">
    <property type="protein sequence ID" value="KAG8502884.1"/>
    <property type="molecule type" value="Genomic_DNA"/>
</dbReference>
<dbReference type="GO" id="GO:0003676">
    <property type="term" value="F:nucleic acid binding"/>
    <property type="evidence" value="ECO:0007669"/>
    <property type="project" value="InterPro"/>
</dbReference>
<name>A0A8J6DBJ9_9ROSI</name>
<evidence type="ECO:0000313" key="3">
    <source>
        <dbReference type="EMBL" id="KAG8502884.1"/>
    </source>
</evidence>
<keyword evidence="4" id="KW-1185">Reference proteome</keyword>
<dbReference type="Pfam" id="PF13456">
    <property type="entry name" value="RVT_3"/>
    <property type="match status" value="1"/>
</dbReference>
<proteinExistence type="predicted"/>
<dbReference type="InterPro" id="IPR012337">
    <property type="entry name" value="RNaseH-like_sf"/>
</dbReference>
<dbReference type="AlphaFoldDB" id="A0A8J6DBJ9"/>
<accession>A0A8J6DBJ9</accession>
<organism evidence="3 4">
    <name type="scientific">Gossypium anomalum</name>
    <dbReference type="NCBI Taxonomy" id="47600"/>
    <lineage>
        <taxon>Eukaryota</taxon>
        <taxon>Viridiplantae</taxon>
        <taxon>Streptophyta</taxon>
        <taxon>Embryophyta</taxon>
        <taxon>Tracheophyta</taxon>
        <taxon>Spermatophyta</taxon>
        <taxon>Magnoliopsida</taxon>
        <taxon>eudicotyledons</taxon>
        <taxon>Gunneridae</taxon>
        <taxon>Pentapetalae</taxon>
        <taxon>rosids</taxon>
        <taxon>malvids</taxon>
        <taxon>Malvales</taxon>
        <taxon>Malvaceae</taxon>
        <taxon>Malvoideae</taxon>
        <taxon>Gossypium</taxon>
    </lineage>
</organism>
<evidence type="ECO:0000313" key="4">
    <source>
        <dbReference type="Proteomes" id="UP000701853"/>
    </source>
</evidence>
<dbReference type="PANTHER" id="PTHR48475">
    <property type="entry name" value="RIBONUCLEASE H"/>
    <property type="match status" value="1"/>
</dbReference>
<gene>
    <name evidence="3" type="ORF">CXB51_000601</name>
</gene>
<dbReference type="GO" id="GO:0004523">
    <property type="term" value="F:RNA-DNA hybrid ribonuclease activity"/>
    <property type="evidence" value="ECO:0007669"/>
    <property type="project" value="InterPro"/>
</dbReference>
<dbReference type="Gene3D" id="1.10.340.70">
    <property type="match status" value="1"/>
</dbReference>
<evidence type="ECO:0000259" key="2">
    <source>
        <dbReference type="Pfam" id="PF17921"/>
    </source>
</evidence>
<feature type="domain" description="RNase H type-1" evidence="1">
    <location>
        <begin position="64"/>
        <end position="183"/>
    </location>
</feature>
<dbReference type="Gene3D" id="3.30.420.10">
    <property type="entry name" value="Ribonuclease H-like superfamily/Ribonuclease H"/>
    <property type="match status" value="2"/>
</dbReference>
<dbReference type="Proteomes" id="UP000701853">
    <property type="component" value="Chromosome 1"/>
</dbReference>
<feature type="domain" description="Integrase zinc-binding" evidence="2">
    <location>
        <begin position="277"/>
        <end position="331"/>
    </location>
</feature>
<dbReference type="InterPro" id="IPR002156">
    <property type="entry name" value="RNaseH_domain"/>
</dbReference>
<dbReference type="InterPro" id="IPR041588">
    <property type="entry name" value="Integrase_H2C2"/>
</dbReference>
<evidence type="ECO:0000259" key="1">
    <source>
        <dbReference type="Pfam" id="PF13456"/>
    </source>
</evidence>
<protein>
    <recommendedName>
        <fullName evidence="5">RNase H type-1 domain-containing protein</fullName>
    </recommendedName>
</protein>
<evidence type="ECO:0008006" key="5">
    <source>
        <dbReference type="Google" id="ProtNLM"/>
    </source>
</evidence>
<dbReference type="OrthoDB" id="978246at2759"/>
<dbReference type="SUPFAM" id="SSF53098">
    <property type="entry name" value="Ribonuclease H-like"/>
    <property type="match status" value="2"/>
</dbReference>
<dbReference type="Pfam" id="PF17921">
    <property type="entry name" value="Integrase_H2C2"/>
    <property type="match status" value="1"/>
</dbReference>
<comment type="caution">
    <text evidence="3">The sequence shown here is derived from an EMBL/GenBank/DDBJ whole genome shotgun (WGS) entry which is preliminary data.</text>
</comment>